<evidence type="ECO:0000259" key="5">
    <source>
        <dbReference type="PROSITE" id="PS50851"/>
    </source>
</evidence>
<accession>A0AAE3JHD8</accession>
<dbReference type="SUPFAM" id="SSF50341">
    <property type="entry name" value="CheW-like"/>
    <property type="match status" value="1"/>
</dbReference>
<dbReference type="PANTHER" id="PTHR22617">
    <property type="entry name" value="CHEMOTAXIS SENSOR HISTIDINE KINASE-RELATED"/>
    <property type="match status" value="1"/>
</dbReference>
<evidence type="ECO:0000313" key="7">
    <source>
        <dbReference type="Proteomes" id="UP001198163"/>
    </source>
</evidence>
<dbReference type="GO" id="GO:0005829">
    <property type="term" value="C:cytosol"/>
    <property type="evidence" value="ECO:0007669"/>
    <property type="project" value="TreeGrafter"/>
</dbReference>
<reference evidence="6" key="1">
    <citation type="submission" date="2021-08" db="EMBL/GenBank/DDBJ databases">
        <title>Comparative analyses of Brucepasteria parasyntrophica and Teretinema zuelzerae.</title>
        <authorList>
            <person name="Song Y."/>
            <person name="Brune A."/>
        </authorList>
    </citation>
    <scope>NUCLEOTIDE SEQUENCE</scope>
    <source>
        <strain evidence="6">DSM 1903</strain>
    </source>
</reference>
<evidence type="ECO:0000313" key="6">
    <source>
        <dbReference type="EMBL" id="MCD1653652.1"/>
    </source>
</evidence>
<proteinExistence type="predicted"/>
<dbReference type="Proteomes" id="UP001198163">
    <property type="component" value="Unassembled WGS sequence"/>
</dbReference>
<dbReference type="InterPro" id="IPR036061">
    <property type="entry name" value="CheW-like_dom_sf"/>
</dbReference>
<feature type="domain" description="CheW-like" evidence="5">
    <location>
        <begin position="25"/>
        <end position="166"/>
    </location>
</feature>
<dbReference type="Gene3D" id="2.40.50.180">
    <property type="entry name" value="CheA-289, Domain 4"/>
    <property type="match status" value="1"/>
</dbReference>
<dbReference type="EMBL" id="JAINWA010000001">
    <property type="protein sequence ID" value="MCD1653652.1"/>
    <property type="molecule type" value="Genomic_DNA"/>
</dbReference>
<sequence>MSEQRRTDAHDDFLIDDEDNEDTQANKYLFFRIGKESYGVGIRHVIEIIELQPISAVPDMPSYVKGVINLRGKVIPIVDLRLRFRIDERDYDNRTCIIVTEVERVQVGFVVDTVEEVLEIPEKNIEPPPKFRTMQGQDRYLSGMAKSGESIKILVDVEKLVQDENLGDSVLAQTAESPSS</sequence>
<comment type="subcellular location">
    <subcellularLocation>
        <location evidence="1">Cytoplasm</location>
    </subcellularLocation>
</comment>
<dbReference type="GO" id="GO:0007165">
    <property type="term" value="P:signal transduction"/>
    <property type="evidence" value="ECO:0007669"/>
    <property type="project" value="InterPro"/>
</dbReference>
<organism evidence="6 7">
    <name type="scientific">Teretinema zuelzerae</name>
    <dbReference type="NCBI Taxonomy" id="156"/>
    <lineage>
        <taxon>Bacteria</taxon>
        <taxon>Pseudomonadati</taxon>
        <taxon>Spirochaetota</taxon>
        <taxon>Spirochaetia</taxon>
        <taxon>Spirochaetales</taxon>
        <taxon>Treponemataceae</taxon>
        <taxon>Teretinema</taxon>
    </lineage>
</organism>
<dbReference type="FunFam" id="2.40.50.180:FF:000002">
    <property type="entry name" value="Chemotaxis protein CheW"/>
    <property type="match status" value="1"/>
</dbReference>
<evidence type="ECO:0000256" key="2">
    <source>
        <dbReference type="ARBA" id="ARBA00021483"/>
    </source>
</evidence>
<dbReference type="RefSeq" id="WP_230752898.1">
    <property type="nucleotide sequence ID" value="NZ_JAINWA010000001.1"/>
</dbReference>
<dbReference type="SMART" id="SM00260">
    <property type="entry name" value="CheW"/>
    <property type="match status" value="1"/>
</dbReference>
<dbReference type="PANTHER" id="PTHR22617:SF41">
    <property type="entry name" value="CHEMOTAXIS SIGNAL TRANSDUCTION SYSTEM ADAPTOR PROTEIN CHEW"/>
    <property type="match status" value="1"/>
</dbReference>
<dbReference type="Pfam" id="PF01584">
    <property type="entry name" value="CheW"/>
    <property type="match status" value="1"/>
</dbReference>
<dbReference type="Gene3D" id="2.30.30.40">
    <property type="entry name" value="SH3 Domains"/>
    <property type="match status" value="1"/>
</dbReference>
<dbReference type="PROSITE" id="PS50851">
    <property type="entry name" value="CHEW"/>
    <property type="match status" value="1"/>
</dbReference>
<dbReference type="InterPro" id="IPR002545">
    <property type="entry name" value="CheW-lke_dom"/>
</dbReference>
<protein>
    <recommendedName>
        <fullName evidence="2">Chemotaxis protein CheW</fullName>
    </recommendedName>
</protein>
<evidence type="ECO:0000256" key="4">
    <source>
        <dbReference type="ARBA" id="ARBA00022500"/>
    </source>
</evidence>
<gene>
    <name evidence="6" type="ORF">K7J14_02930</name>
</gene>
<keyword evidence="3" id="KW-0963">Cytoplasm</keyword>
<name>A0AAE3JHD8_9SPIR</name>
<dbReference type="GO" id="GO:0006935">
    <property type="term" value="P:chemotaxis"/>
    <property type="evidence" value="ECO:0007669"/>
    <property type="project" value="UniProtKB-KW"/>
</dbReference>
<evidence type="ECO:0000256" key="3">
    <source>
        <dbReference type="ARBA" id="ARBA00022490"/>
    </source>
</evidence>
<dbReference type="InterPro" id="IPR039315">
    <property type="entry name" value="CheW"/>
</dbReference>
<keyword evidence="4" id="KW-0145">Chemotaxis</keyword>
<evidence type="ECO:0000256" key="1">
    <source>
        <dbReference type="ARBA" id="ARBA00004496"/>
    </source>
</evidence>
<dbReference type="AlphaFoldDB" id="A0AAE3JHD8"/>
<comment type="caution">
    <text evidence="6">The sequence shown here is derived from an EMBL/GenBank/DDBJ whole genome shotgun (WGS) entry which is preliminary data.</text>
</comment>
<keyword evidence="7" id="KW-1185">Reference proteome</keyword>